<dbReference type="EMBL" id="NMWX01000112">
    <property type="protein sequence ID" value="OZF85572.1"/>
    <property type="molecule type" value="Genomic_DNA"/>
</dbReference>
<comment type="caution">
    <text evidence="1">The sequence shown here is derived from an EMBL/GenBank/DDBJ whole genome shotgun (WGS) entry which is preliminary data.</text>
</comment>
<reference evidence="1" key="1">
    <citation type="submission" date="2017-08" db="EMBL/GenBank/DDBJ databases">
        <authorList>
            <person name="de Groot N.N."/>
        </authorList>
    </citation>
    <scope>NUCLEOTIDE SEQUENCE [LARGE SCALE GENOMIC DNA]</scope>
    <source>
        <strain evidence="1">PX439</strain>
    </source>
</reference>
<sequence>MFLRLLLLAAFVPVVYLWCTPFIACNQTIYGDFSDAEKGLKVLLLGRPFQKMDELIISGEYYNNGSEVMDDASFTVGLSKGLIMHQLGEDLEQYLLTTTLVASEARMNVSGSITGKTKNLFGVMSKLKPNVTCDEPFTFKIKSIDGYGFSFGNAENFSDKQQYQYAKKDRAQSVFFDGQIKTTKIRFNCLDE</sequence>
<dbReference type="STRING" id="31234.E3LRS2"/>
<protein>
    <submittedName>
        <fullName evidence="1">Uncharacterized protein</fullName>
    </submittedName>
</protein>
<dbReference type="OMA" id="CTPFIAC"/>
<evidence type="ECO:0000313" key="2">
    <source>
        <dbReference type="Proteomes" id="UP000216624"/>
    </source>
</evidence>
<keyword evidence="2" id="KW-1185">Reference proteome</keyword>
<feature type="non-terminal residue" evidence="1">
    <location>
        <position position="1"/>
    </location>
</feature>
<name>A0A260ZJ00_CAERE</name>
<dbReference type="Proteomes" id="UP000216624">
    <property type="component" value="Unassembled WGS sequence"/>
</dbReference>
<organism evidence="1 2">
    <name type="scientific">Caenorhabditis remanei</name>
    <name type="common">Caenorhabditis vulgaris</name>
    <dbReference type="NCBI Taxonomy" id="31234"/>
    <lineage>
        <taxon>Eukaryota</taxon>
        <taxon>Metazoa</taxon>
        <taxon>Ecdysozoa</taxon>
        <taxon>Nematoda</taxon>
        <taxon>Chromadorea</taxon>
        <taxon>Rhabditida</taxon>
        <taxon>Rhabditina</taxon>
        <taxon>Rhabditomorpha</taxon>
        <taxon>Rhabditoidea</taxon>
        <taxon>Rhabditidae</taxon>
        <taxon>Peloderinae</taxon>
        <taxon>Caenorhabditis</taxon>
    </lineage>
</organism>
<dbReference type="KEGG" id="crq:GCK72_006549"/>
<accession>A0A260ZJ00</accession>
<dbReference type="OrthoDB" id="5777141at2759"/>
<proteinExistence type="predicted"/>
<gene>
    <name evidence="1" type="ORF">FL82_14438</name>
</gene>
<dbReference type="eggNOG" id="ENOG502TGY1">
    <property type="taxonomic scope" value="Eukaryota"/>
</dbReference>
<dbReference type="HOGENOM" id="CLU_106871_0_0_1"/>
<dbReference type="CTD" id="9818762"/>
<evidence type="ECO:0000313" key="1">
    <source>
        <dbReference type="EMBL" id="OZF85572.1"/>
    </source>
</evidence>